<dbReference type="OrthoDB" id="9773411at2"/>
<organism evidence="2 3">
    <name type="scientific">Noviherbaspirillum cavernae</name>
    <dbReference type="NCBI Taxonomy" id="2320862"/>
    <lineage>
        <taxon>Bacteria</taxon>
        <taxon>Pseudomonadati</taxon>
        <taxon>Pseudomonadota</taxon>
        <taxon>Betaproteobacteria</taxon>
        <taxon>Burkholderiales</taxon>
        <taxon>Oxalobacteraceae</taxon>
        <taxon>Noviherbaspirillum</taxon>
    </lineage>
</organism>
<dbReference type="SUPFAM" id="SSF56935">
    <property type="entry name" value="Porins"/>
    <property type="match status" value="1"/>
</dbReference>
<reference evidence="2 3" key="1">
    <citation type="submission" date="2018-09" db="EMBL/GenBank/DDBJ databases">
        <authorList>
            <person name="Zhu H."/>
        </authorList>
    </citation>
    <scope>NUCLEOTIDE SEQUENCE [LARGE SCALE GENOMIC DNA]</scope>
    <source>
        <strain evidence="2 3">K2R10-39</strain>
    </source>
</reference>
<name>A0A418X0N0_9BURK</name>
<keyword evidence="3" id="KW-1185">Reference proteome</keyword>
<evidence type="ECO:0000256" key="1">
    <source>
        <dbReference type="SAM" id="MobiDB-lite"/>
    </source>
</evidence>
<gene>
    <name evidence="2" type="ORF">D3870_08205</name>
</gene>
<feature type="compositionally biased region" description="Polar residues" evidence="1">
    <location>
        <begin position="466"/>
        <end position="481"/>
    </location>
</feature>
<comment type="caution">
    <text evidence="2">The sequence shown here is derived from an EMBL/GenBank/DDBJ whole genome shotgun (WGS) entry which is preliminary data.</text>
</comment>
<dbReference type="EMBL" id="QYUN01000002">
    <property type="protein sequence ID" value="RJG06001.1"/>
    <property type="molecule type" value="Genomic_DNA"/>
</dbReference>
<accession>A0A418X0N0</accession>
<evidence type="ECO:0000313" key="2">
    <source>
        <dbReference type="EMBL" id="RJG06001.1"/>
    </source>
</evidence>
<dbReference type="AlphaFoldDB" id="A0A418X0N0"/>
<dbReference type="RefSeq" id="WP_119738180.1">
    <property type="nucleotide sequence ID" value="NZ_QYUN01000002.1"/>
</dbReference>
<sequence length="928" mass="101226">MFSNFSSKDPNYLLRRIDPDRYYPVYGDDSTIVDDAPTQGKFYVKLEKDNSYVMWGNFQTAWTGTELTQYSRGLYGANVLWNGKDATRYGEKSSTVNVFAADPGTLQSREEFRGTGGSLYYLHHMDVTEGSERLWVEIRDKDSGLVIQRTPLTPAQDYDINYLQGRVTLRAPLPSVADGSTLVQTSSANGNPVYLITTYEYVPGLTEISGNAIGLRASHWFNDNLRVGLSLYRQGENGQDQNLKGIDTTLRYKPGTWLKAEVARSSGIGTTTLTSLTGGYDFTQSLLSNQTANAKRVDATVDLADVSDMKGRMSAYWQQRDAGFSGPGLALPNGEAMEQKGLAATVPVNDKTDVTAKLDYRDATSQSANAVEAAVRRKIDAEWGASVGVRRDDRSNANVNAAAGVITNASPILSQNGTRSDVIVRVDYRPLEEGEAEKLAAMQKTEGGEPAAAAATASVAAGLPGNGQNNPTSSLLPSANSTDSIASRTVSDATSAAGVAAARVPGLQYKSWDTYGFVQATVARSGDRGENDRAGVGGSWQATERLRFGAEGSGGSGGVGGRLSGNYRVDDRSTVYLTYAMETESQDSNYAGRQATLASGTHYRYSDQIGMFGETRWSNGAGPKSLTHAFGVDLAPDKNWTYGVKYETGTLSDPVSGDLKRDAIGLTAAYRDKDFKYTSALEFRNDRTSTLGNVAGTCVTSDINGNCAGVASDNNRRTWLLKNSAQYQLDPAWRLLGKLNLSRSSNSQGAFYDGDYTETVLGAAYRPVNNDRWNTLFKYTYFYNLPSPGQVDSVTGGALDFTQKSHVFNIDTTYDVVPWLSVGVKYGLRMGQLRMSKTEGEWFSSRADLWILRADLHLVKEWDALIEARRLRAQEASDVRSGYLAGIYRHVNKNVKIGVGYNFTDFSDDLTDLSYRSRGWFLNALATF</sequence>
<feature type="region of interest" description="Disordered" evidence="1">
    <location>
        <begin position="462"/>
        <end position="481"/>
    </location>
</feature>
<proteinExistence type="predicted"/>
<dbReference type="Proteomes" id="UP000285190">
    <property type="component" value="Unassembled WGS sequence"/>
</dbReference>
<evidence type="ECO:0000313" key="3">
    <source>
        <dbReference type="Proteomes" id="UP000285190"/>
    </source>
</evidence>
<protein>
    <submittedName>
        <fullName evidence="2">Uncharacterized protein</fullName>
    </submittedName>
</protein>